<dbReference type="Ensembl" id="ENSECAT00000113098.1">
    <property type="protein sequence ID" value="ENSECAP00000081826.1"/>
    <property type="gene ID" value="ENSECAG00000011607.4"/>
</dbReference>
<dbReference type="PANTHER" id="PTHR15578">
    <property type="entry name" value="CHROMOSOME 8 C22ORF31 HOMOLOG"/>
    <property type="match status" value="1"/>
</dbReference>
<reference evidence="2" key="3">
    <citation type="submission" date="2025-09" db="UniProtKB">
        <authorList>
            <consortium name="Ensembl"/>
        </authorList>
    </citation>
    <scope>IDENTIFICATION</scope>
    <source>
        <strain evidence="2">Thoroughbred</strain>
    </source>
</reference>
<protein>
    <submittedName>
        <fullName evidence="2">Chromosome 8 C22orf31 homolog</fullName>
    </submittedName>
</protein>
<sequence>RHGPKSHRAESCLSNITVCDFGWRAQRPVFLLGQISNELFPSPSLRPNPHTQTTCRESNRARQRPLACSSTWKEFCCKEGCVGKLSQVPASILVQGPTWGGPWPWHWPREQHPIHARRDASIPTYGLRQSILLNTRLQDCYVDSPALTNIWTGRTCAKQNINAPPPGTTSSWEVVKNPLIASSFSLVKLVLRRRPLKDKCCPVPRKFGEAKPSKRLKPKDNSAMKATQLGRIRNSISPKSLRPVGQGPGSPRCRRPAGGINESKESSKEKKETVCQDLESRYAEHVAATQVLPRDIGTTAWKGRALLPETRKRRQLSEDTLTIHGLPTESYRALYHTVVEPMLWNPSGTPKRYSLELGKAIKQRLWKALCSQAATPGGTQKDLSPGRKRLEVHEETMPKKWPKLKTEK</sequence>
<reference evidence="2 3" key="1">
    <citation type="journal article" date="2009" name="Science">
        <title>Genome sequence, comparative analysis, and population genetics of the domestic horse.</title>
        <authorList>
            <consortium name="Broad Institute Genome Sequencing Platform"/>
            <consortium name="Broad Institute Whole Genome Assembly Team"/>
            <person name="Wade C.M."/>
            <person name="Giulotto E."/>
            <person name="Sigurdsson S."/>
            <person name="Zoli M."/>
            <person name="Gnerre S."/>
            <person name="Imsland F."/>
            <person name="Lear T.L."/>
            <person name="Adelson D.L."/>
            <person name="Bailey E."/>
            <person name="Bellone R.R."/>
            <person name="Bloecker H."/>
            <person name="Distl O."/>
            <person name="Edgar R.C."/>
            <person name="Garber M."/>
            <person name="Leeb T."/>
            <person name="Mauceli E."/>
            <person name="MacLeod J.N."/>
            <person name="Penedo M.C.T."/>
            <person name="Raison J.M."/>
            <person name="Sharpe T."/>
            <person name="Vogel J."/>
            <person name="Andersson L."/>
            <person name="Antczak D.F."/>
            <person name="Biagi T."/>
            <person name="Binns M.M."/>
            <person name="Chowdhary B.P."/>
            <person name="Coleman S.J."/>
            <person name="Della Valle G."/>
            <person name="Fryc S."/>
            <person name="Guerin G."/>
            <person name="Hasegawa T."/>
            <person name="Hill E.W."/>
            <person name="Jurka J."/>
            <person name="Kiialainen A."/>
            <person name="Lindgren G."/>
            <person name="Liu J."/>
            <person name="Magnani E."/>
            <person name="Mickelson J.R."/>
            <person name="Murray J."/>
            <person name="Nergadze S.G."/>
            <person name="Onofrio R."/>
            <person name="Pedroni S."/>
            <person name="Piras M.F."/>
            <person name="Raudsepp T."/>
            <person name="Rocchi M."/>
            <person name="Roeed K.H."/>
            <person name="Ryder O.A."/>
            <person name="Searle S."/>
            <person name="Skow L."/>
            <person name="Swinburne J.E."/>
            <person name="Syvaenen A.C."/>
            <person name="Tozaki T."/>
            <person name="Valberg S.J."/>
            <person name="Vaudin M."/>
            <person name="White J.R."/>
            <person name="Zody M.C."/>
            <person name="Lander E.S."/>
            <person name="Lindblad-Toh K."/>
        </authorList>
    </citation>
    <scope>NUCLEOTIDE SEQUENCE [LARGE SCALE GENOMIC DNA]</scope>
    <source>
        <strain evidence="2 3">Thoroughbred</strain>
    </source>
</reference>
<feature type="region of interest" description="Disordered" evidence="1">
    <location>
        <begin position="374"/>
        <end position="408"/>
    </location>
</feature>
<evidence type="ECO:0000313" key="2">
    <source>
        <dbReference type="Ensembl" id="ENSECAP00000081826.1"/>
    </source>
</evidence>
<keyword evidence="3" id="KW-1185">Reference proteome</keyword>
<dbReference type="GeneTree" id="ENSGT00390000012489"/>
<dbReference type="PANTHER" id="PTHR15578:SF0">
    <property type="entry name" value="CHROMOSOME 22 OPEN READING FRAME 31"/>
    <property type="match status" value="1"/>
</dbReference>
<dbReference type="Pfam" id="PF15578">
    <property type="entry name" value="DUF4662"/>
    <property type="match status" value="1"/>
</dbReference>
<feature type="compositionally biased region" description="Basic and acidic residues" evidence="1">
    <location>
        <begin position="384"/>
        <end position="408"/>
    </location>
</feature>
<dbReference type="InterPro" id="IPR028970">
    <property type="entry name" value="DUF4662"/>
</dbReference>
<feature type="region of interest" description="Disordered" evidence="1">
    <location>
        <begin position="237"/>
        <end position="272"/>
    </location>
</feature>
<proteinExistence type="predicted"/>
<evidence type="ECO:0000256" key="1">
    <source>
        <dbReference type="SAM" id="MobiDB-lite"/>
    </source>
</evidence>
<organism evidence="2 3">
    <name type="scientific">Equus caballus</name>
    <name type="common">Horse</name>
    <dbReference type="NCBI Taxonomy" id="9796"/>
    <lineage>
        <taxon>Eukaryota</taxon>
        <taxon>Metazoa</taxon>
        <taxon>Chordata</taxon>
        <taxon>Craniata</taxon>
        <taxon>Vertebrata</taxon>
        <taxon>Euteleostomi</taxon>
        <taxon>Mammalia</taxon>
        <taxon>Eutheria</taxon>
        <taxon>Laurasiatheria</taxon>
        <taxon>Perissodactyla</taxon>
        <taxon>Equidae</taxon>
        <taxon>Equus</taxon>
    </lineage>
</organism>
<name>A0A9L0T5L3_HORSE</name>
<evidence type="ECO:0000313" key="3">
    <source>
        <dbReference type="Proteomes" id="UP000002281"/>
    </source>
</evidence>
<feature type="compositionally biased region" description="Basic and acidic residues" evidence="1">
    <location>
        <begin position="262"/>
        <end position="272"/>
    </location>
</feature>
<dbReference type="AlphaFoldDB" id="A0A9L0T5L3"/>
<accession>A0A9L0T5L3</accession>
<dbReference type="Proteomes" id="UP000002281">
    <property type="component" value="Chromosome 8"/>
</dbReference>
<gene>
    <name evidence="2" type="primary">C22orf31</name>
</gene>
<reference evidence="2" key="2">
    <citation type="submission" date="2025-08" db="UniProtKB">
        <authorList>
            <consortium name="Ensembl"/>
        </authorList>
    </citation>
    <scope>IDENTIFICATION</scope>
    <source>
        <strain evidence="2">Thoroughbred</strain>
    </source>
</reference>